<sequence length="125" mass="14168">MESQITDLFETHNILMISPFHFRRVPGSMECELLYSVAARGFSSQYRITKRKRKPLQISLWAQNQTNVNLAEASNATVSVSDKITQTIDGRKATPTSKQIINSKLSQISDNKKMNSKHRQASKIT</sequence>
<feature type="compositionally biased region" description="Basic residues" evidence="1">
    <location>
        <begin position="114"/>
        <end position="125"/>
    </location>
</feature>
<evidence type="ECO:0000256" key="1">
    <source>
        <dbReference type="SAM" id="MobiDB-lite"/>
    </source>
</evidence>
<protein>
    <submittedName>
        <fullName evidence="2">Uncharacterized protein</fullName>
    </submittedName>
</protein>
<dbReference type="EMBL" id="BLXT01005252">
    <property type="protein sequence ID" value="GFO21377.1"/>
    <property type="molecule type" value="Genomic_DNA"/>
</dbReference>
<dbReference type="Proteomes" id="UP000735302">
    <property type="component" value="Unassembled WGS sequence"/>
</dbReference>
<comment type="caution">
    <text evidence="2">The sequence shown here is derived from an EMBL/GenBank/DDBJ whole genome shotgun (WGS) entry which is preliminary data.</text>
</comment>
<feature type="compositionally biased region" description="Polar residues" evidence="1">
    <location>
        <begin position="90"/>
        <end position="109"/>
    </location>
</feature>
<feature type="region of interest" description="Disordered" evidence="1">
    <location>
        <begin position="90"/>
        <end position="125"/>
    </location>
</feature>
<accession>A0AAV4BQX7</accession>
<name>A0AAV4BQX7_9GAST</name>
<evidence type="ECO:0000313" key="3">
    <source>
        <dbReference type="Proteomes" id="UP000735302"/>
    </source>
</evidence>
<organism evidence="2 3">
    <name type="scientific">Plakobranchus ocellatus</name>
    <dbReference type="NCBI Taxonomy" id="259542"/>
    <lineage>
        <taxon>Eukaryota</taxon>
        <taxon>Metazoa</taxon>
        <taxon>Spiralia</taxon>
        <taxon>Lophotrochozoa</taxon>
        <taxon>Mollusca</taxon>
        <taxon>Gastropoda</taxon>
        <taxon>Heterobranchia</taxon>
        <taxon>Euthyneura</taxon>
        <taxon>Panpulmonata</taxon>
        <taxon>Sacoglossa</taxon>
        <taxon>Placobranchoidea</taxon>
        <taxon>Plakobranchidae</taxon>
        <taxon>Plakobranchus</taxon>
    </lineage>
</organism>
<reference evidence="2 3" key="1">
    <citation type="journal article" date="2021" name="Elife">
        <title>Chloroplast acquisition without the gene transfer in kleptoplastic sea slugs, Plakobranchus ocellatus.</title>
        <authorList>
            <person name="Maeda T."/>
            <person name="Takahashi S."/>
            <person name="Yoshida T."/>
            <person name="Shimamura S."/>
            <person name="Takaki Y."/>
            <person name="Nagai Y."/>
            <person name="Toyoda A."/>
            <person name="Suzuki Y."/>
            <person name="Arimoto A."/>
            <person name="Ishii H."/>
            <person name="Satoh N."/>
            <person name="Nishiyama T."/>
            <person name="Hasebe M."/>
            <person name="Maruyama T."/>
            <person name="Minagawa J."/>
            <person name="Obokata J."/>
            <person name="Shigenobu S."/>
        </authorList>
    </citation>
    <scope>NUCLEOTIDE SEQUENCE [LARGE SCALE GENOMIC DNA]</scope>
</reference>
<dbReference type="AlphaFoldDB" id="A0AAV4BQX7"/>
<proteinExistence type="predicted"/>
<keyword evidence="3" id="KW-1185">Reference proteome</keyword>
<gene>
    <name evidence="2" type="ORF">PoB_004788200</name>
</gene>
<evidence type="ECO:0000313" key="2">
    <source>
        <dbReference type="EMBL" id="GFO21377.1"/>
    </source>
</evidence>